<gene>
    <name evidence="1" type="ORF">MSPICULIGERA_LOCUS8932</name>
</gene>
<feature type="non-terminal residue" evidence="1">
    <location>
        <position position="162"/>
    </location>
</feature>
<organism evidence="1 2">
    <name type="scientific">Mesorhabditis spiculigera</name>
    <dbReference type="NCBI Taxonomy" id="96644"/>
    <lineage>
        <taxon>Eukaryota</taxon>
        <taxon>Metazoa</taxon>
        <taxon>Ecdysozoa</taxon>
        <taxon>Nematoda</taxon>
        <taxon>Chromadorea</taxon>
        <taxon>Rhabditida</taxon>
        <taxon>Rhabditina</taxon>
        <taxon>Rhabditomorpha</taxon>
        <taxon>Rhabditoidea</taxon>
        <taxon>Rhabditidae</taxon>
        <taxon>Mesorhabditinae</taxon>
        <taxon>Mesorhabditis</taxon>
    </lineage>
</organism>
<sequence length="162" mass="18273">MENAKAEEAAAQMPPTYEAATGVYPTLAAEEKPVLTEKTHENVVPLAKSEKKAEKPVERKCCLSRREVVGFKLLNRKEKLQEKLDKIRGLGKELLSGGKVVREWGGEEAPEEVREALARSIFHLDRAEQKAYRKKEKAEKKHAQKLEKVSKKLEKVALVEAD</sequence>
<evidence type="ECO:0000313" key="2">
    <source>
        <dbReference type="Proteomes" id="UP001177023"/>
    </source>
</evidence>
<dbReference type="EMBL" id="CATQJA010002350">
    <property type="protein sequence ID" value="CAJ0570494.1"/>
    <property type="molecule type" value="Genomic_DNA"/>
</dbReference>
<accession>A0AA36CK24</accession>
<dbReference type="Proteomes" id="UP001177023">
    <property type="component" value="Unassembled WGS sequence"/>
</dbReference>
<reference evidence="1" key="1">
    <citation type="submission" date="2023-06" db="EMBL/GenBank/DDBJ databases">
        <authorList>
            <person name="Delattre M."/>
        </authorList>
    </citation>
    <scope>NUCLEOTIDE SEQUENCE</scope>
    <source>
        <strain evidence="1">AF72</strain>
    </source>
</reference>
<name>A0AA36CK24_9BILA</name>
<proteinExistence type="predicted"/>
<evidence type="ECO:0000313" key="1">
    <source>
        <dbReference type="EMBL" id="CAJ0570494.1"/>
    </source>
</evidence>
<comment type="caution">
    <text evidence="1">The sequence shown here is derived from an EMBL/GenBank/DDBJ whole genome shotgun (WGS) entry which is preliminary data.</text>
</comment>
<dbReference type="AlphaFoldDB" id="A0AA36CK24"/>
<protein>
    <submittedName>
        <fullName evidence="1">Uncharacterized protein</fullName>
    </submittedName>
</protein>
<keyword evidence="2" id="KW-1185">Reference proteome</keyword>